<dbReference type="Gene3D" id="3.40.50.150">
    <property type="entry name" value="Vaccinia Virus protein VP39"/>
    <property type="match status" value="1"/>
</dbReference>
<dbReference type="OrthoDB" id="9791837at2"/>
<comment type="caution">
    <text evidence="2">The sequence shown here is derived from an EMBL/GenBank/DDBJ whole genome shotgun (WGS) entry which is preliminary data.</text>
</comment>
<dbReference type="GO" id="GO:0008757">
    <property type="term" value="F:S-adenosylmethionine-dependent methyltransferase activity"/>
    <property type="evidence" value="ECO:0007669"/>
    <property type="project" value="InterPro"/>
</dbReference>
<keyword evidence="3" id="KW-1185">Reference proteome</keyword>
<evidence type="ECO:0000313" key="2">
    <source>
        <dbReference type="EMBL" id="RXJ74160.1"/>
    </source>
</evidence>
<dbReference type="GO" id="GO:0032259">
    <property type="term" value="P:methylation"/>
    <property type="evidence" value="ECO:0007669"/>
    <property type="project" value="UniProtKB-KW"/>
</dbReference>
<dbReference type="AlphaFoldDB" id="A0A4Q0YSF0"/>
<dbReference type="InterPro" id="IPR013216">
    <property type="entry name" value="Methyltransf_11"/>
</dbReference>
<reference evidence="2 3" key="1">
    <citation type="submission" date="2017-10" db="EMBL/GenBank/DDBJ databases">
        <title>Nyctiphanis sp. nov., isolated from the stomach of the euphausiid Nyctiphanes simplex (Hansen, 1911) in the Gulf of California.</title>
        <authorList>
            <person name="Gomez-Gil B."/>
            <person name="Aguilar-Mendez M."/>
            <person name="Lopez-Cortes A."/>
            <person name="Gomez-Gutierrez J."/>
            <person name="Roque A."/>
            <person name="Lang E."/>
            <person name="Gonzalez-Castillo A."/>
        </authorList>
    </citation>
    <scope>NUCLEOTIDE SEQUENCE [LARGE SCALE GENOMIC DNA]</scope>
    <source>
        <strain evidence="2 3">CAIM 600</strain>
    </source>
</reference>
<evidence type="ECO:0000259" key="1">
    <source>
        <dbReference type="Pfam" id="PF08241"/>
    </source>
</evidence>
<keyword evidence="2" id="KW-0489">Methyltransferase</keyword>
<protein>
    <submittedName>
        <fullName evidence="2">SAM-dependent methyltransferase</fullName>
    </submittedName>
</protein>
<keyword evidence="2" id="KW-0808">Transferase</keyword>
<dbReference type="CDD" id="cd02440">
    <property type="entry name" value="AdoMet_MTases"/>
    <property type="match status" value="1"/>
</dbReference>
<organism evidence="2 3">
    <name type="scientific">Veronia nyctiphanis</name>
    <dbReference type="NCBI Taxonomy" id="1278244"/>
    <lineage>
        <taxon>Bacteria</taxon>
        <taxon>Pseudomonadati</taxon>
        <taxon>Pseudomonadota</taxon>
        <taxon>Gammaproteobacteria</taxon>
        <taxon>Vibrionales</taxon>
        <taxon>Vibrionaceae</taxon>
        <taxon>Veronia</taxon>
    </lineage>
</organism>
<accession>A0A4Q0YSF0</accession>
<proteinExistence type="predicted"/>
<dbReference type="PANTHER" id="PTHR43861">
    <property type="entry name" value="TRANS-ACONITATE 2-METHYLTRANSFERASE-RELATED"/>
    <property type="match status" value="1"/>
</dbReference>
<dbReference type="EMBL" id="PEIB01000004">
    <property type="protein sequence ID" value="RXJ74160.1"/>
    <property type="molecule type" value="Genomic_DNA"/>
</dbReference>
<dbReference type="Pfam" id="PF08241">
    <property type="entry name" value="Methyltransf_11"/>
    <property type="match status" value="1"/>
</dbReference>
<dbReference type="InterPro" id="IPR029063">
    <property type="entry name" value="SAM-dependent_MTases_sf"/>
</dbReference>
<name>A0A4Q0YSF0_9GAMM</name>
<evidence type="ECO:0000313" key="3">
    <source>
        <dbReference type="Proteomes" id="UP000290287"/>
    </source>
</evidence>
<dbReference type="Proteomes" id="UP000290287">
    <property type="component" value="Unassembled WGS sequence"/>
</dbReference>
<dbReference type="SUPFAM" id="SSF53335">
    <property type="entry name" value="S-adenosyl-L-methionine-dependent methyltransferases"/>
    <property type="match status" value="1"/>
</dbReference>
<gene>
    <name evidence="2" type="ORF">CS022_05965</name>
</gene>
<feature type="domain" description="Methyltransferase type 11" evidence="1">
    <location>
        <begin position="44"/>
        <end position="138"/>
    </location>
</feature>
<sequence>MSSVMYKEYASEYDVAIQGNLYNAKFERPSLLSLLTELEGKKLLDLGCGPGVYAQELISRGASVTAIDNSEDMIEITRAKIGSNHKAYVQDISIGLPNEKSGEFDVVICPLAIHYLKDLNPLFSDVRRVLKHNGQFIFSTNHPNVDFRSSPSGDYFATEEINEEWHTLGRPVPVTYYRRPISALAGSISCSGMVISNIFEGLPTEELKKASLAVFEKLSTKLSFMFYVCKLA</sequence>
<dbReference type="PANTHER" id="PTHR43861:SF1">
    <property type="entry name" value="TRANS-ACONITATE 2-METHYLTRANSFERASE"/>
    <property type="match status" value="1"/>
</dbReference>